<dbReference type="EMBL" id="PGGS01000393">
    <property type="protein sequence ID" value="PNH04383.1"/>
    <property type="molecule type" value="Genomic_DNA"/>
</dbReference>
<evidence type="ECO:0000313" key="1">
    <source>
        <dbReference type="EMBL" id="PNH04383.1"/>
    </source>
</evidence>
<dbReference type="Proteomes" id="UP000236333">
    <property type="component" value="Unassembled WGS sequence"/>
</dbReference>
<proteinExistence type="predicted"/>
<accession>A0A2J7ZVS4</accession>
<protein>
    <submittedName>
        <fullName evidence="1">Uncharacterized protein</fullName>
    </submittedName>
</protein>
<comment type="caution">
    <text evidence="1">The sequence shown here is derived from an EMBL/GenBank/DDBJ whole genome shotgun (WGS) entry which is preliminary data.</text>
</comment>
<dbReference type="AlphaFoldDB" id="A0A2J7ZVS4"/>
<keyword evidence="2" id="KW-1185">Reference proteome</keyword>
<evidence type="ECO:0000313" key="2">
    <source>
        <dbReference type="Proteomes" id="UP000236333"/>
    </source>
</evidence>
<organism evidence="1 2">
    <name type="scientific">Tetrabaena socialis</name>
    <dbReference type="NCBI Taxonomy" id="47790"/>
    <lineage>
        <taxon>Eukaryota</taxon>
        <taxon>Viridiplantae</taxon>
        <taxon>Chlorophyta</taxon>
        <taxon>core chlorophytes</taxon>
        <taxon>Chlorophyceae</taxon>
        <taxon>CS clade</taxon>
        <taxon>Chlamydomonadales</taxon>
        <taxon>Tetrabaenaceae</taxon>
        <taxon>Tetrabaena</taxon>
    </lineage>
</organism>
<gene>
    <name evidence="1" type="ORF">TSOC_009465</name>
</gene>
<reference evidence="1 2" key="1">
    <citation type="journal article" date="2017" name="Mol. Biol. Evol.">
        <title>The 4-celled Tetrabaena socialis nuclear genome reveals the essential components for genetic control of cell number at the origin of multicellularity in the volvocine lineage.</title>
        <authorList>
            <person name="Featherston J."/>
            <person name="Arakaki Y."/>
            <person name="Hanschen E.R."/>
            <person name="Ferris P.J."/>
            <person name="Michod R.E."/>
            <person name="Olson B.J.S.C."/>
            <person name="Nozaki H."/>
            <person name="Durand P.M."/>
        </authorList>
    </citation>
    <scope>NUCLEOTIDE SEQUENCE [LARGE SCALE GENOMIC DNA]</scope>
    <source>
        <strain evidence="1 2">NIES-571</strain>
    </source>
</reference>
<sequence length="89" mass="9476">MTPAVAAAAKRAARAARTSRSCSRRATRAAMCACTTHPERRSSPVTTCAPPLAPWRALRRSSCTSFPTSTGTASRCSWPRWLSCCSTTG</sequence>
<name>A0A2J7ZVS4_9CHLO</name>